<feature type="transmembrane region" description="Helical" evidence="1">
    <location>
        <begin position="37"/>
        <end position="60"/>
    </location>
</feature>
<evidence type="ECO:0000259" key="2">
    <source>
        <dbReference type="Pfam" id="PF11127"/>
    </source>
</evidence>
<protein>
    <recommendedName>
        <fullName evidence="2">Inner membrane protein YgaP-like transmembrane domain-containing protein</fullName>
    </recommendedName>
</protein>
<proteinExistence type="predicted"/>
<dbReference type="RefSeq" id="WP_084739898.1">
    <property type="nucleotide sequence ID" value="NZ_CP012661.1"/>
</dbReference>
<name>A0A159Z735_9RHOB</name>
<dbReference type="STRING" id="1335048.AKL17_3985"/>
<evidence type="ECO:0000313" key="3">
    <source>
        <dbReference type="EMBL" id="AMY71207.1"/>
    </source>
</evidence>
<feature type="transmembrane region" description="Helical" evidence="1">
    <location>
        <begin position="12"/>
        <end position="31"/>
    </location>
</feature>
<dbReference type="EMBL" id="CP012661">
    <property type="protein sequence ID" value="AMY71207.1"/>
    <property type="molecule type" value="Genomic_DNA"/>
</dbReference>
<keyword evidence="1" id="KW-1133">Transmembrane helix</keyword>
<keyword evidence="1" id="KW-0812">Transmembrane</keyword>
<dbReference type="PATRIC" id="fig|1335048.3.peg.4141"/>
<evidence type="ECO:0000256" key="1">
    <source>
        <dbReference type="SAM" id="Phobius"/>
    </source>
</evidence>
<sequence>MLKNVGSVDRILRLVAGIVVAAIAWVWGGGWPVLGPVLWVVAAILILTAAFATCPAYRLFGLSTCPLKKK</sequence>
<dbReference type="Proteomes" id="UP000076128">
    <property type="component" value="Chromosome"/>
</dbReference>
<feature type="domain" description="Inner membrane protein YgaP-like transmembrane" evidence="2">
    <location>
        <begin position="1"/>
        <end position="67"/>
    </location>
</feature>
<keyword evidence="4" id="KW-1185">Reference proteome</keyword>
<evidence type="ECO:0000313" key="4">
    <source>
        <dbReference type="Proteomes" id="UP000076128"/>
    </source>
</evidence>
<keyword evidence="1" id="KW-0472">Membrane</keyword>
<gene>
    <name evidence="3" type="ORF">AKL17_3985</name>
</gene>
<accession>A0A159Z735</accession>
<reference evidence="3 4" key="1">
    <citation type="submission" date="2015-09" db="EMBL/GenBank/DDBJ databases">
        <title>Complete genome sequence of Defluviimonas alba cai42t isolated from an oilfield in Xinjiang.</title>
        <authorList>
            <person name="Geng S."/>
            <person name="Pan X."/>
            <person name="Wu X."/>
        </authorList>
    </citation>
    <scope>NUCLEOTIDE SEQUENCE [LARGE SCALE GENOMIC DNA]</scope>
    <source>
        <strain evidence="4">cai42</strain>
    </source>
</reference>
<organism evidence="3 4">
    <name type="scientific">Frigidibacter mobilis</name>
    <dbReference type="NCBI Taxonomy" id="1335048"/>
    <lineage>
        <taxon>Bacteria</taxon>
        <taxon>Pseudomonadati</taxon>
        <taxon>Pseudomonadota</taxon>
        <taxon>Alphaproteobacteria</taxon>
        <taxon>Rhodobacterales</taxon>
        <taxon>Paracoccaceae</taxon>
        <taxon>Frigidibacter</taxon>
    </lineage>
</organism>
<dbReference type="InterPro" id="IPR021309">
    <property type="entry name" value="YgaP-like_TM"/>
</dbReference>
<dbReference type="Pfam" id="PF11127">
    <property type="entry name" value="YgaP-like_TM"/>
    <property type="match status" value="1"/>
</dbReference>
<dbReference type="KEGG" id="daa:AKL17_3985"/>
<dbReference type="AlphaFoldDB" id="A0A159Z735"/>